<keyword evidence="1" id="KW-1133">Transmembrane helix</keyword>
<evidence type="ECO:0000256" key="1">
    <source>
        <dbReference type="SAM" id="Phobius"/>
    </source>
</evidence>
<keyword evidence="1" id="KW-0472">Membrane</keyword>
<feature type="transmembrane region" description="Helical" evidence="1">
    <location>
        <begin position="6"/>
        <end position="24"/>
    </location>
</feature>
<sequence>MNSSFLFIVLLVIIPIGLISYVIYKRKKSKEPGQFSGKTKEERRNEVWKTIKRYLQDNEMYGREIMYSFVAKRPSPNDDRKLHKQFKEETKQYLLEHKLSKKEKKQYLDNRKKEMARERYCIYFQTKDAKTQATFDPAIIEAEVLTLPAKSKRDIPERKIQINGLQDFQKEFSWIEPLKNKEDARLKKAEDERLKKLEIKERRKAAKLAKKEAKAKKKI</sequence>
<dbReference type="RefSeq" id="WP_011883836.1">
    <property type="nucleotide sequence ID" value="NC_023030.2"/>
</dbReference>
<name>A0A0F6CK22_MYCGL</name>
<dbReference type="AlphaFoldDB" id="A0A0F6CK22"/>
<evidence type="ECO:0000313" key="3">
    <source>
        <dbReference type="Proteomes" id="UP000018735"/>
    </source>
</evidence>
<dbReference type="EMBL" id="CP006916">
    <property type="protein sequence ID" value="AHB99444.1"/>
    <property type="molecule type" value="Genomic_DNA"/>
</dbReference>
<keyword evidence="1" id="KW-0812">Transmembrane</keyword>
<dbReference type="HOGENOM" id="CLU_095608_0_0_14"/>
<dbReference type="InterPro" id="IPR035325">
    <property type="entry name" value="DUF5385"/>
</dbReference>
<protein>
    <submittedName>
        <fullName evidence="2">Putative inner membrane peptidase</fullName>
    </submittedName>
</protein>
<dbReference type="KEGG" id="mgz:GCW_00700"/>
<organism evidence="2 3">
    <name type="scientific">Mycoplasmoides gallisepticum S6</name>
    <dbReference type="NCBI Taxonomy" id="1006581"/>
    <lineage>
        <taxon>Bacteria</taxon>
        <taxon>Bacillati</taxon>
        <taxon>Mycoplasmatota</taxon>
        <taxon>Mycoplasmoidales</taxon>
        <taxon>Mycoplasmoidaceae</taxon>
        <taxon>Mycoplasmoides</taxon>
    </lineage>
</organism>
<dbReference type="Proteomes" id="UP000018735">
    <property type="component" value="Chromosome"/>
</dbReference>
<evidence type="ECO:0000313" key="2">
    <source>
        <dbReference type="EMBL" id="AHB99444.1"/>
    </source>
</evidence>
<dbReference type="Pfam" id="PF17359">
    <property type="entry name" value="DUF5385"/>
    <property type="match status" value="1"/>
</dbReference>
<proteinExistence type="predicted"/>
<accession>A0A0F6CK22</accession>
<dbReference type="eggNOG" id="ENOG50345FH">
    <property type="taxonomic scope" value="Bacteria"/>
</dbReference>
<reference evidence="2 3" key="1">
    <citation type="journal article" date="2011" name="PLoS ONE">
        <title>Core proteome of the minimal cell: comparative proteomics of three mollicute species.</title>
        <authorList>
            <person name="Fisunov G.Y."/>
            <person name="Alexeev D.G."/>
            <person name="Bazaleev N.A."/>
            <person name="Ladygina V.G."/>
            <person name="Galyamina M.A."/>
            <person name="Kondratov I.G."/>
            <person name="Zhukova N.A."/>
            <person name="Serebryakova M.V."/>
            <person name="Demina I.A."/>
            <person name="Govorun V.M."/>
        </authorList>
    </citation>
    <scope>NUCLEOTIDE SEQUENCE [LARGE SCALE GENOMIC DNA]</scope>
    <source>
        <strain evidence="2 3">S6</strain>
    </source>
</reference>
<gene>
    <name evidence="2" type="ORF">GCW_00700</name>
</gene>